<dbReference type="InterPro" id="IPR058017">
    <property type="entry name" value="At3g28540-like_C"/>
</dbReference>
<comment type="catalytic activity">
    <reaction evidence="5">
        <text>ATP + H2O = ADP + phosphate + H(+)</text>
        <dbReference type="Rhea" id="RHEA:13065"/>
        <dbReference type="ChEBI" id="CHEBI:15377"/>
        <dbReference type="ChEBI" id="CHEBI:15378"/>
        <dbReference type="ChEBI" id="CHEBI:30616"/>
        <dbReference type="ChEBI" id="CHEBI:43474"/>
        <dbReference type="ChEBI" id="CHEBI:456216"/>
    </reaction>
</comment>
<evidence type="ECO:0000259" key="7">
    <source>
        <dbReference type="SMART" id="SM00382"/>
    </source>
</evidence>
<evidence type="ECO:0000256" key="5">
    <source>
        <dbReference type="ARBA" id="ARBA00049360"/>
    </source>
</evidence>
<dbReference type="InterPro" id="IPR003593">
    <property type="entry name" value="AAA+_ATPase"/>
</dbReference>
<dbReference type="PROSITE" id="PS00674">
    <property type="entry name" value="AAA"/>
    <property type="match status" value="1"/>
</dbReference>
<dbReference type="PANTHER" id="PTHR23070">
    <property type="entry name" value="BCS1 AAA-TYPE ATPASE"/>
    <property type="match status" value="1"/>
</dbReference>
<comment type="caution">
    <text evidence="9">The sequence shown here is derived from an EMBL/GenBank/DDBJ whole genome shotgun (WGS) entry which is preliminary data.</text>
</comment>
<dbReference type="SMART" id="SM00382">
    <property type="entry name" value="AAA"/>
    <property type="match status" value="1"/>
</dbReference>
<dbReference type="InterPro" id="IPR025753">
    <property type="entry name" value="AAA_N_dom"/>
</dbReference>
<protein>
    <submittedName>
        <fullName evidence="9">AAA-ATPase</fullName>
    </submittedName>
</protein>
<evidence type="ECO:0000256" key="2">
    <source>
        <dbReference type="ARBA" id="ARBA00007448"/>
    </source>
</evidence>
<dbReference type="Proteomes" id="UP000321393">
    <property type="component" value="Unassembled WGS sequence"/>
</dbReference>
<dbReference type="STRING" id="1194695.A0A5D3CL94"/>
<dbReference type="AlphaFoldDB" id="A0A5D3CL94"/>
<sequence>MFGFKDMPQSASSLFTAYASFATTAMMIRSMTTTLLPPQLISLISSVIFYFFPPKSTLITTIVIDQKCDFLNNQLFEAAQLYLRTKINPSMDRLKASKTPRQNKVALSMEKGQKIVDHFEDIRLQWGFVATQKEKRNEYSEEKCHYELVFPKKFLDRVVNFYFPYILQRAKEIKALDNVAKLCSSSCSYDDESLGGKRQGKWGSVRLEHPATFDTLALDPDLKKMIIDDLDRFVKRKEFYRKVGKAWKRGYLLYGPPGTGKSSLIAAMANYLKFDIYDLDLSDVYSNQSLRSSLLSTTNRSILVIEDIDCSVDLQNRKFEEKFEPPKSRVGFLSSSFPLSIAELKLKIYVMILQLTLSGMLNFIDGLWSSCGDERIIIFTTNHKEKLDPALLRPGRMDVHIHLGYCTSKMLKVLATNYLGAEVTDHRLYEEVQGLIDCVNATPAEIAEELMKSDDIDVVIEGLANFLKLKSKERKAGDEKIDRILEENKASRS</sequence>
<dbReference type="CDD" id="cd19510">
    <property type="entry name" value="RecA-like_BCS1"/>
    <property type="match status" value="1"/>
</dbReference>
<dbReference type="InterPro" id="IPR027417">
    <property type="entry name" value="P-loop_NTPase"/>
</dbReference>
<evidence type="ECO:0000313" key="8">
    <source>
        <dbReference type="EMBL" id="KAA0025717.1"/>
    </source>
</evidence>
<dbReference type="Pfam" id="PF14363">
    <property type="entry name" value="AAA_assoc"/>
    <property type="match status" value="1"/>
</dbReference>
<dbReference type="Pfam" id="PF00004">
    <property type="entry name" value="AAA"/>
    <property type="match status" value="2"/>
</dbReference>
<dbReference type="OrthoDB" id="10251412at2759"/>
<dbReference type="InterPro" id="IPR003960">
    <property type="entry name" value="ATPase_AAA_CS"/>
</dbReference>
<keyword evidence="3" id="KW-0378">Hydrolase</keyword>
<evidence type="ECO:0000313" key="9">
    <source>
        <dbReference type="EMBL" id="TYK12591.1"/>
    </source>
</evidence>
<dbReference type="InterPro" id="IPR003959">
    <property type="entry name" value="ATPase_AAA_core"/>
</dbReference>
<name>A0A5D3CL94_CUCMM</name>
<evidence type="ECO:0000313" key="11">
    <source>
        <dbReference type="Proteomes" id="UP000321947"/>
    </source>
</evidence>
<dbReference type="Gene3D" id="3.40.50.300">
    <property type="entry name" value="P-loop containing nucleotide triphosphate hydrolases"/>
    <property type="match status" value="1"/>
</dbReference>
<dbReference type="EMBL" id="SSTE01023086">
    <property type="protein sequence ID" value="KAA0025717.1"/>
    <property type="molecule type" value="Genomic_DNA"/>
</dbReference>
<feature type="domain" description="AAA+ ATPase" evidence="7">
    <location>
        <begin position="247"/>
        <end position="407"/>
    </location>
</feature>
<dbReference type="GO" id="GO:0005524">
    <property type="term" value="F:ATP binding"/>
    <property type="evidence" value="ECO:0007669"/>
    <property type="project" value="UniProtKB-KW"/>
</dbReference>
<evidence type="ECO:0000256" key="4">
    <source>
        <dbReference type="ARBA" id="ARBA00022842"/>
    </source>
</evidence>
<evidence type="ECO:0000313" key="10">
    <source>
        <dbReference type="Proteomes" id="UP000321393"/>
    </source>
</evidence>
<evidence type="ECO:0000256" key="6">
    <source>
        <dbReference type="RuleBase" id="RU003651"/>
    </source>
</evidence>
<comment type="similarity">
    <text evidence="2">Belongs to the AAA ATPase family. BCS1 subfamily.</text>
</comment>
<dbReference type="InterPro" id="IPR050747">
    <property type="entry name" value="Mitochondrial_chaperone_BCS1"/>
</dbReference>
<comment type="cofactor">
    <cofactor evidence="1">
        <name>Mg(2+)</name>
        <dbReference type="ChEBI" id="CHEBI:18420"/>
    </cofactor>
</comment>
<gene>
    <name evidence="9" type="ORF">E5676_scaffold255G001730</name>
    <name evidence="8" type="ORF">E6C27_scaffold253G002120</name>
</gene>
<dbReference type="GO" id="GO:0006950">
    <property type="term" value="P:response to stress"/>
    <property type="evidence" value="ECO:0007669"/>
    <property type="project" value="UniProtKB-ARBA"/>
</dbReference>
<reference evidence="10 11" key="1">
    <citation type="submission" date="2019-08" db="EMBL/GenBank/DDBJ databases">
        <title>Draft genome sequences of two oriental melons (Cucumis melo L. var makuwa).</title>
        <authorList>
            <person name="Kwon S.-Y."/>
        </authorList>
    </citation>
    <scope>NUCLEOTIDE SEQUENCE [LARGE SCALE GENOMIC DNA]</scope>
    <source>
        <strain evidence="11">cv. Chang Bougi</strain>
        <strain evidence="10">cv. SW 3</strain>
        <tissue evidence="9">Leaf</tissue>
    </source>
</reference>
<proteinExistence type="inferred from homology"/>
<dbReference type="Proteomes" id="UP000321947">
    <property type="component" value="Unassembled WGS sequence"/>
</dbReference>
<evidence type="ECO:0000256" key="3">
    <source>
        <dbReference type="ARBA" id="ARBA00022801"/>
    </source>
</evidence>
<keyword evidence="4" id="KW-0460">Magnesium</keyword>
<dbReference type="SUPFAM" id="SSF52540">
    <property type="entry name" value="P-loop containing nucleoside triphosphate hydrolases"/>
    <property type="match status" value="1"/>
</dbReference>
<dbReference type="Gene3D" id="6.10.280.40">
    <property type="match status" value="1"/>
</dbReference>
<dbReference type="GO" id="GO:0016887">
    <property type="term" value="F:ATP hydrolysis activity"/>
    <property type="evidence" value="ECO:0007669"/>
    <property type="project" value="InterPro"/>
</dbReference>
<organism evidence="9 11">
    <name type="scientific">Cucumis melo var. makuwa</name>
    <name type="common">Oriental melon</name>
    <dbReference type="NCBI Taxonomy" id="1194695"/>
    <lineage>
        <taxon>Eukaryota</taxon>
        <taxon>Viridiplantae</taxon>
        <taxon>Streptophyta</taxon>
        <taxon>Embryophyta</taxon>
        <taxon>Tracheophyta</taxon>
        <taxon>Spermatophyta</taxon>
        <taxon>Magnoliopsida</taxon>
        <taxon>eudicotyledons</taxon>
        <taxon>Gunneridae</taxon>
        <taxon>Pentapetalae</taxon>
        <taxon>rosids</taxon>
        <taxon>fabids</taxon>
        <taxon>Cucurbitales</taxon>
        <taxon>Cucurbitaceae</taxon>
        <taxon>Benincaseae</taxon>
        <taxon>Cucumis</taxon>
    </lineage>
</organism>
<keyword evidence="6" id="KW-0067">ATP-binding</keyword>
<accession>A0A5D3CL94</accession>
<dbReference type="EMBL" id="SSTD01010113">
    <property type="protein sequence ID" value="TYK12591.1"/>
    <property type="molecule type" value="Genomic_DNA"/>
</dbReference>
<dbReference type="Pfam" id="PF25568">
    <property type="entry name" value="AAA_lid_At3g28540"/>
    <property type="match status" value="1"/>
</dbReference>
<evidence type="ECO:0000256" key="1">
    <source>
        <dbReference type="ARBA" id="ARBA00001946"/>
    </source>
</evidence>
<keyword evidence="6" id="KW-0547">Nucleotide-binding</keyword>